<gene>
    <name evidence="2" type="ORF">AAD027_09955</name>
</gene>
<evidence type="ECO:0000313" key="2">
    <source>
        <dbReference type="EMBL" id="MEL1264687.1"/>
    </source>
</evidence>
<dbReference type="EMBL" id="JBBWWT010000004">
    <property type="protein sequence ID" value="MEL1264687.1"/>
    <property type="molecule type" value="Genomic_DNA"/>
</dbReference>
<protein>
    <submittedName>
        <fullName evidence="2">Uncharacterized protein</fullName>
    </submittedName>
</protein>
<comment type="caution">
    <text evidence="2">The sequence shown here is derived from an EMBL/GenBank/DDBJ whole genome shotgun (WGS) entry which is preliminary data.</text>
</comment>
<evidence type="ECO:0000313" key="3">
    <source>
        <dbReference type="Proteomes" id="UP001459204"/>
    </source>
</evidence>
<feature type="compositionally biased region" description="Basic and acidic residues" evidence="1">
    <location>
        <begin position="1"/>
        <end position="18"/>
    </location>
</feature>
<feature type="region of interest" description="Disordered" evidence="1">
    <location>
        <begin position="1"/>
        <end position="22"/>
    </location>
</feature>
<evidence type="ECO:0000256" key="1">
    <source>
        <dbReference type="SAM" id="MobiDB-lite"/>
    </source>
</evidence>
<organism evidence="2 3">
    <name type="scientific">Pseudoxanthomonas putridarboris</name>
    <dbReference type="NCBI Taxonomy" id="752605"/>
    <lineage>
        <taxon>Bacteria</taxon>
        <taxon>Pseudomonadati</taxon>
        <taxon>Pseudomonadota</taxon>
        <taxon>Gammaproteobacteria</taxon>
        <taxon>Lysobacterales</taxon>
        <taxon>Lysobacteraceae</taxon>
        <taxon>Pseudoxanthomonas</taxon>
    </lineage>
</organism>
<name>A0ABU9J0F2_9GAMM</name>
<sequence length="89" mass="9845">MHASALEEHTEPEVHDGHGVAYLQRTAQERRNLFVSLMEAVKTHSLGQISHALYDVGGGSIGGTCECFAGPRRTGKEKDQVNWRQTAKR</sequence>
<proteinExistence type="predicted"/>
<accession>A0ABU9J0F2</accession>
<dbReference type="Proteomes" id="UP001459204">
    <property type="component" value="Unassembled WGS sequence"/>
</dbReference>
<keyword evidence="3" id="KW-1185">Reference proteome</keyword>
<reference evidence="2 3" key="1">
    <citation type="submission" date="2024-04" db="EMBL/GenBank/DDBJ databases">
        <title>Draft genome sequence of Pseudoxanthomonas putridarboris WD12.</title>
        <authorList>
            <person name="Oh J."/>
        </authorList>
    </citation>
    <scope>NUCLEOTIDE SEQUENCE [LARGE SCALE GENOMIC DNA]</scope>
    <source>
        <strain evidence="2 3">WD12</strain>
    </source>
</reference>